<dbReference type="GO" id="GO:0006633">
    <property type="term" value="P:fatty acid biosynthetic process"/>
    <property type="evidence" value="ECO:0007669"/>
    <property type="project" value="InterPro"/>
</dbReference>
<evidence type="ECO:0000313" key="5">
    <source>
        <dbReference type="EMBL" id="QCP48893.1"/>
    </source>
</evidence>
<dbReference type="GO" id="GO:0004315">
    <property type="term" value="F:3-oxoacyl-[acyl-carrier-protein] synthase activity"/>
    <property type="evidence" value="ECO:0007669"/>
    <property type="project" value="InterPro"/>
</dbReference>
<dbReference type="AlphaFoldDB" id="A0A4P8IPG2"/>
<evidence type="ECO:0000259" key="4">
    <source>
        <dbReference type="PROSITE" id="PS52004"/>
    </source>
</evidence>
<dbReference type="PANTHER" id="PTHR11712">
    <property type="entry name" value="POLYKETIDE SYNTHASE-RELATED"/>
    <property type="match status" value="1"/>
</dbReference>
<dbReference type="Gene3D" id="3.40.47.10">
    <property type="match status" value="1"/>
</dbReference>
<dbReference type="GO" id="GO:0005829">
    <property type="term" value="C:cytosol"/>
    <property type="evidence" value="ECO:0007669"/>
    <property type="project" value="TreeGrafter"/>
</dbReference>
<dbReference type="InterPro" id="IPR014031">
    <property type="entry name" value="Ketoacyl_synth_C"/>
</dbReference>
<name>A0A4P8IPG2_9BURK</name>
<dbReference type="Pfam" id="PF00109">
    <property type="entry name" value="ketoacyl-synt"/>
    <property type="match status" value="1"/>
</dbReference>
<dbReference type="NCBIfam" id="NF006618">
    <property type="entry name" value="PRK09185.1"/>
    <property type="match status" value="1"/>
</dbReference>
<gene>
    <name evidence="5" type="ORF">FAZ95_06650</name>
</gene>
<dbReference type="InterPro" id="IPR020841">
    <property type="entry name" value="PKS_Beta-ketoAc_synthase_dom"/>
</dbReference>
<accession>A0A4P8IPG2</accession>
<evidence type="ECO:0000256" key="3">
    <source>
        <dbReference type="RuleBase" id="RU003694"/>
    </source>
</evidence>
<protein>
    <submittedName>
        <fullName evidence="5">Beta-ketoacyl-[acyl-carrier-protein] synthase family protein</fullName>
    </submittedName>
</protein>
<dbReference type="Pfam" id="PF02801">
    <property type="entry name" value="Ketoacyl-synt_C"/>
    <property type="match status" value="1"/>
</dbReference>
<evidence type="ECO:0000256" key="1">
    <source>
        <dbReference type="ARBA" id="ARBA00008467"/>
    </source>
</evidence>
<organism evidence="5 6">
    <name type="scientific">Trinickia violacea</name>
    <dbReference type="NCBI Taxonomy" id="2571746"/>
    <lineage>
        <taxon>Bacteria</taxon>
        <taxon>Pseudomonadati</taxon>
        <taxon>Pseudomonadota</taxon>
        <taxon>Betaproteobacteria</taxon>
        <taxon>Burkholderiales</taxon>
        <taxon>Burkholderiaceae</taxon>
        <taxon>Trinickia</taxon>
    </lineage>
</organism>
<dbReference type="SUPFAM" id="SSF53901">
    <property type="entry name" value="Thiolase-like"/>
    <property type="match status" value="2"/>
</dbReference>
<dbReference type="EMBL" id="CP040077">
    <property type="protein sequence ID" value="QCP48893.1"/>
    <property type="molecule type" value="Genomic_DNA"/>
</dbReference>
<feature type="domain" description="Ketosynthase family 3 (KS3)" evidence="4">
    <location>
        <begin position="1"/>
        <end position="400"/>
    </location>
</feature>
<dbReference type="OrthoDB" id="9808669at2"/>
<dbReference type="CDD" id="cd00834">
    <property type="entry name" value="KAS_I_II"/>
    <property type="match status" value="1"/>
</dbReference>
<dbReference type="PROSITE" id="PS52004">
    <property type="entry name" value="KS3_2"/>
    <property type="match status" value="1"/>
</dbReference>
<dbReference type="InterPro" id="IPR014030">
    <property type="entry name" value="Ketoacyl_synth_N"/>
</dbReference>
<dbReference type="KEGG" id="tvl:FAZ95_06650"/>
<dbReference type="PROSITE" id="PS00606">
    <property type="entry name" value="KS3_1"/>
    <property type="match status" value="1"/>
</dbReference>
<keyword evidence="6" id="KW-1185">Reference proteome</keyword>
<dbReference type="PANTHER" id="PTHR11712:SF320">
    <property type="entry name" value="BETA-KETOACYL SYNTHASE"/>
    <property type="match status" value="1"/>
</dbReference>
<dbReference type="InterPro" id="IPR018201">
    <property type="entry name" value="Ketoacyl_synth_AS"/>
</dbReference>
<dbReference type="InterPro" id="IPR000794">
    <property type="entry name" value="Beta-ketoacyl_synthase"/>
</dbReference>
<reference evidence="5 6" key="1">
    <citation type="submission" date="2019-05" db="EMBL/GenBank/DDBJ databases">
        <title>Burkholderia sp. DHOD12, isolated from subtropical forest soil.</title>
        <authorList>
            <person name="Gao Z.-H."/>
            <person name="Qiu L.-H."/>
        </authorList>
    </citation>
    <scope>NUCLEOTIDE SEQUENCE [LARGE SCALE GENOMIC DNA]</scope>
    <source>
        <strain evidence="5 6">DHOD12</strain>
    </source>
</reference>
<dbReference type="SMART" id="SM00825">
    <property type="entry name" value="PKS_KS"/>
    <property type="match status" value="1"/>
</dbReference>
<dbReference type="RefSeq" id="WP_137331724.1">
    <property type="nucleotide sequence ID" value="NZ_CP040077.1"/>
</dbReference>
<comment type="similarity">
    <text evidence="1 3">Belongs to the thiolase-like superfamily. Beta-ketoacyl-ACP synthases family.</text>
</comment>
<evidence type="ECO:0000313" key="6">
    <source>
        <dbReference type="Proteomes" id="UP000298656"/>
    </source>
</evidence>
<proteinExistence type="inferred from homology"/>
<sequence length="411" mass="43142">MNPLLFTHYTATSCLGRGLDATAQALRDRRTGLTPCDFERATLDTWIGAVAGVDDQHVRADLSDFDCRNHRLAQIGLLQDGFAEAVEAAAARYGAGRIGVFMGTSTAGILETEQAFRQRDPETGTLPAHFRYAHTHNPYSLAAFVRAFFGLRGPAMSVSSACSSGAKVFGSARRMIEAGLIDAAVVGGVDSLCLTTLYGFNSLELLSTQPCKPFDIARKGISIGEAAAFVLVERPRDAADRANASNRDAIALLGVGESSDAHHMSSPHPEGLGARLAMQQALTMAKVHAREVDYINLHGTATPSNDAAESHAVNAIFDGTPCSSTKGATGHTLGAAGALEAVIAALALRDQFVPAGVQTTHPDPALGLNYVSTSRDARLRTVLSNSFGFGGTNCALLLGRLDAARNMGLSS</sequence>
<keyword evidence="2 3" id="KW-0808">Transferase</keyword>
<dbReference type="Proteomes" id="UP000298656">
    <property type="component" value="Chromosome 1"/>
</dbReference>
<dbReference type="InterPro" id="IPR016039">
    <property type="entry name" value="Thiolase-like"/>
</dbReference>
<evidence type="ECO:0000256" key="2">
    <source>
        <dbReference type="ARBA" id="ARBA00022679"/>
    </source>
</evidence>